<organism evidence="3">
    <name type="scientific">Zea mays</name>
    <name type="common">Maize</name>
    <dbReference type="NCBI Taxonomy" id="4577"/>
    <lineage>
        <taxon>Eukaryota</taxon>
        <taxon>Viridiplantae</taxon>
        <taxon>Streptophyta</taxon>
        <taxon>Embryophyta</taxon>
        <taxon>Tracheophyta</taxon>
        <taxon>Spermatophyta</taxon>
        <taxon>Magnoliopsida</taxon>
        <taxon>Liliopsida</taxon>
        <taxon>Poales</taxon>
        <taxon>Poaceae</taxon>
        <taxon>PACMAD clade</taxon>
        <taxon>Panicoideae</taxon>
        <taxon>Andropogonodae</taxon>
        <taxon>Andropogoneae</taxon>
        <taxon>Tripsacinae</taxon>
        <taxon>Zea</taxon>
    </lineage>
</organism>
<evidence type="ECO:0000259" key="2">
    <source>
        <dbReference type="Pfam" id="PF02705"/>
    </source>
</evidence>
<dbReference type="Pfam" id="PF02705">
    <property type="entry name" value="K_trans"/>
    <property type="match status" value="2"/>
</dbReference>
<gene>
    <name evidence="3" type="ORF">ZEAMMB73_Zm00001d009671</name>
</gene>
<dbReference type="EMBL" id="CM000784">
    <property type="protein sequence ID" value="AQK92399.1"/>
    <property type="molecule type" value="Genomic_DNA"/>
</dbReference>
<evidence type="ECO:0000313" key="3">
    <source>
        <dbReference type="EMBL" id="AQK92399.1"/>
    </source>
</evidence>
<dbReference type="AlphaFoldDB" id="A0A1D6FL25"/>
<name>A0A1D6FL25_MAIZE</name>
<proteinExistence type="inferred from homology"/>
<dbReference type="STRING" id="4577.A0A1D6FL25"/>
<feature type="domain" description="K+ potassium transporter integral membrane" evidence="2">
    <location>
        <begin position="85"/>
        <end position="144"/>
    </location>
</feature>
<dbReference type="PANTHER" id="PTHR30540">
    <property type="entry name" value="OSMOTIC STRESS POTASSIUM TRANSPORTER"/>
    <property type="match status" value="1"/>
</dbReference>
<dbReference type="InParanoid" id="A0A1D6FL25"/>
<evidence type="ECO:0000256" key="1">
    <source>
        <dbReference type="ARBA" id="ARBA00008440"/>
    </source>
</evidence>
<dbReference type="InterPro" id="IPR053951">
    <property type="entry name" value="K_trans_N"/>
</dbReference>
<protein>
    <submittedName>
        <fullName evidence="3">Potassium transporter 10</fullName>
    </submittedName>
</protein>
<dbReference type="InterPro" id="IPR003855">
    <property type="entry name" value="K+_transporter"/>
</dbReference>
<dbReference type="PANTHER" id="PTHR30540:SF10">
    <property type="entry name" value="POTASSIUM TRANSPORTER 8"/>
    <property type="match status" value="1"/>
</dbReference>
<comment type="similarity">
    <text evidence="1">Belongs to the HAK/KUP transporter (TC 2.A.72.3) family.</text>
</comment>
<accession>A0A1D6FL25</accession>
<reference evidence="3" key="1">
    <citation type="submission" date="2015-12" db="EMBL/GenBank/DDBJ databases">
        <title>Update maize B73 reference genome by single molecule sequencing technologies.</title>
        <authorList>
            <consortium name="Maize Genome Sequencing Project"/>
            <person name="Ware D."/>
        </authorList>
    </citation>
    <scope>NUCLEOTIDE SEQUENCE</scope>
    <source>
        <tissue evidence="3">Seedling</tissue>
    </source>
</reference>
<dbReference type="GO" id="GO:0016020">
    <property type="term" value="C:membrane"/>
    <property type="evidence" value="ECO:0007669"/>
    <property type="project" value="InterPro"/>
</dbReference>
<feature type="domain" description="K+ potassium transporter integral membrane" evidence="2">
    <location>
        <begin position="2"/>
        <end position="80"/>
    </location>
</feature>
<dbReference type="GO" id="GO:0015079">
    <property type="term" value="F:potassium ion transmembrane transporter activity"/>
    <property type="evidence" value="ECO:0007669"/>
    <property type="project" value="InterPro"/>
</dbReference>
<sequence>MAIAILAAVVGSQAVITGTFSMIKQCASLGCFPRVKIIHTSAKAHGQIYIPEINWIMMILCLAVTIGFRNTKHLGNASGTVLLSRTHQVHEALYFLAALIKFREGAWVPIVLALIFILIMCVWHYGTIKKYEFDVQSKVSINWLLGLSPNLGIVRVRGIGLIHTELETGIPAIFSHFVTNLPAFHQVASIRPCPIDGSIVQS</sequence>